<organism evidence="1 2">
    <name type="scientific">Schumannella soli</name>
    <dbReference type="NCBI Taxonomy" id="2590779"/>
    <lineage>
        <taxon>Bacteria</taxon>
        <taxon>Bacillati</taxon>
        <taxon>Actinomycetota</taxon>
        <taxon>Actinomycetes</taxon>
        <taxon>Micrococcales</taxon>
        <taxon>Microbacteriaceae</taxon>
        <taxon>Schumannella</taxon>
    </lineage>
</organism>
<dbReference type="OrthoDB" id="5077950at2"/>
<dbReference type="Gene3D" id="3.40.50.300">
    <property type="entry name" value="P-loop containing nucleotide triphosphate hydrolases"/>
    <property type="match status" value="1"/>
</dbReference>
<dbReference type="EMBL" id="VHQG01000002">
    <property type="protein sequence ID" value="TPW75891.1"/>
    <property type="molecule type" value="Genomic_DNA"/>
</dbReference>
<dbReference type="Proteomes" id="UP000316252">
    <property type="component" value="Unassembled WGS sequence"/>
</dbReference>
<evidence type="ECO:0008006" key="3">
    <source>
        <dbReference type="Google" id="ProtNLM"/>
    </source>
</evidence>
<sequence>MKGAELLRLHGPRAVRGATILGHQVLLSDILDAPHDVLGLQEPRRSFKTSTLFSKAVGRISSRADYMVAYTMTTTAIKARTRFRDDIVRPLELLFPDPKSRPFKLNKAGGSERVEWLETGSVFAFLAPKGDSFRSDAWDWIILDEAGQAGPDMGADILDGAAATQDTRPGAHMTIAGTGAKYRTGNLLWDELEKGRAGLDGHAILDYSADQTLTEEEVNTWEKARAIIIDVHPLLGSSVTDERAIRKSYDLVGPASFLREYLGVADLTTESGFLDLGKWAAGGLDGDLPTIPDHHRVALAVDPLGRSAALVAAWRDDDGHACFLAIDHKTGAGTGWVKPAARAAYSRLRSPLVHDGATASVQAVVDELRRLRNPALRFEAQTWPQVSAAASLFKSEIDAGNVRHWNDEELTHAVTRTKKRGTTDAKRWALGRIDPETDDITLVEAAALALRAYDDAQPRTARRTPSFVG</sequence>
<keyword evidence="2" id="KW-1185">Reference proteome</keyword>
<dbReference type="AlphaFoldDB" id="A0A506XT61"/>
<gene>
    <name evidence="1" type="ORF">FJ657_08570</name>
</gene>
<protein>
    <recommendedName>
        <fullName evidence="3">Terminase</fullName>
    </recommendedName>
</protein>
<evidence type="ECO:0000313" key="1">
    <source>
        <dbReference type="EMBL" id="TPW75891.1"/>
    </source>
</evidence>
<proteinExistence type="predicted"/>
<accession>A0A506XT61</accession>
<evidence type="ECO:0000313" key="2">
    <source>
        <dbReference type="Proteomes" id="UP000316252"/>
    </source>
</evidence>
<comment type="caution">
    <text evidence="1">The sequence shown here is derived from an EMBL/GenBank/DDBJ whole genome shotgun (WGS) entry which is preliminary data.</text>
</comment>
<dbReference type="InterPro" id="IPR027417">
    <property type="entry name" value="P-loop_NTPase"/>
</dbReference>
<reference evidence="1 2" key="1">
    <citation type="submission" date="2019-06" db="EMBL/GenBank/DDBJ databases">
        <authorList>
            <person name="Li F."/>
        </authorList>
    </citation>
    <scope>NUCLEOTIDE SEQUENCE [LARGE SCALE GENOMIC DNA]</scope>
    <source>
        <strain evidence="1 2">10F1D-1</strain>
    </source>
</reference>
<dbReference type="RefSeq" id="WP_141163249.1">
    <property type="nucleotide sequence ID" value="NZ_VHQG01000002.1"/>
</dbReference>
<name>A0A506XT61_9MICO</name>